<dbReference type="EMBL" id="JAPHNI010000774">
    <property type="protein sequence ID" value="KAJ8108271.1"/>
    <property type="molecule type" value="Genomic_DNA"/>
</dbReference>
<sequence>MLPETKVQGSVVESPGDLSEGHQDLEPKSDDTSEILSAAGIHMETDDPTVPCLTLRMWVIGISFTLLGCGLNTLYTLRFPSISLTQSAVQFMAFPIGKAWEKVIPDWTLSIFGWKLKLNPGPFNHKENILIYVMANLSFLTRLSADVLTEQRVFFGYETGWGFELMITLATILYGFSIAGICKFIVVDPPSMLWPGVFANTALNHALHSSKAESTRKVRMSRYSFFLIASSISFCWYWFPDFIFPALGYFTFVCWAAPKSPVVNQIFGMKSGLGLLPVTFDWSQIAYIGSPLVVPTWAIANVLAALVFWIYIISPVLYYTNTWNSSYLPIQSNSVYDNRGVEYNVSRVINKQNGFQLDPLKYENYSRIYLPITYALNQFGLAFATIVSLFIWLLLEKRSQLWSAVSRITVFRQNKGTSHGADGSSHAQTPTWWYWVTAALSLFLAIFCCEYWKVQLPWYGVLLAFAVATVFFLPLGIIYGTTNLRINIDVFCRIIAGYIWEGKVLANIWFFNLGYISGIKALAFSQDFKLGLYCGIPPRQLFAVQFVAICVATLAQVGVLNWALTNISGVCTKNAVNGFTCPFSRTHFNTSTIWGAVGPRRFFSAASTYHGLLYFFILGLVLPIVVYALKRRFPKSFWRHAHVPLLLGGLNFLPPASGTNYGSWAIVGLLFGVYVKRKYASWWKEYTFVLSAALDSSIAIAAVVIFFAVFWTKVSDRLVWWGTTVYKNTCDWDSCPFRVVGEGQQFGP</sequence>
<reference evidence="1" key="1">
    <citation type="submission" date="2022-11" db="EMBL/GenBank/DDBJ databases">
        <title>Genome Sequence of Boeremia exigua.</title>
        <authorList>
            <person name="Buettner E."/>
        </authorList>
    </citation>
    <scope>NUCLEOTIDE SEQUENCE</scope>
    <source>
        <strain evidence="1">CU02</strain>
    </source>
</reference>
<comment type="caution">
    <text evidence="1">The sequence shown here is derived from an EMBL/GenBank/DDBJ whole genome shotgun (WGS) entry which is preliminary data.</text>
</comment>
<protein>
    <submittedName>
        <fullName evidence="1">Uncharacterized protein</fullName>
    </submittedName>
</protein>
<gene>
    <name evidence="1" type="ORF">OPT61_g8290</name>
</gene>
<organism evidence="1 2">
    <name type="scientific">Boeremia exigua</name>
    <dbReference type="NCBI Taxonomy" id="749465"/>
    <lineage>
        <taxon>Eukaryota</taxon>
        <taxon>Fungi</taxon>
        <taxon>Dikarya</taxon>
        <taxon>Ascomycota</taxon>
        <taxon>Pezizomycotina</taxon>
        <taxon>Dothideomycetes</taxon>
        <taxon>Pleosporomycetidae</taxon>
        <taxon>Pleosporales</taxon>
        <taxon>Pleosporineae</taxon>
        <taxon>Didymellaceae</taxon>
        <taxon>Boeremia</taxon>
    </lineage>
</organism>
<name>A0ACC2I0H8_9PLEO</name>
<keyword evidence="2" id="KW-1185">Reference proteome</keyword>
<dbReference type="Proteomes" id="UP001153331">
    <property type="component" value="Unassembled WGS sequence"/>
</dbReference>
<proteinExistence type="predicted"/>
<evidence type="ECO:0000313" key="1">
    <source>
        <dbReference type="EMBL" id="KAJ8108271.1"/>
    </source>
</evidence>
<evidence type="ECO:0000313" key="2">
    <source>
        <dbReference type="Proteomes" id="UP001153331"/>
    </source>
</evidence>
<accession>A0ACC2I0H8</accession>